<organism evidence="2">
    <name type="scientific">Panstrongylus lignarius</name>
    <dbReference type="NCBI Taxonomy" id="156445"/>
    <lineage>
        <taxon>Eukaryota</taxon>
        <taxon>Metazoa</taxon>
        <taxon>Ecdysozoa</taxon>
        <taxon>Arthropoda</taxon>
        <taxon>Hexapoda</taxon>
        <taxon>Insecta</taxon>
        <taxon>Pterygota</taxon>
        <taxon>Neoptera</taxon>
        <taxon>Paraneoptera</taxon>
        <taxon>Hemiptera</taxon>
        <taxon>Heteroptera</taxon>
        <taxon>Panheteroptera</taxon>
        <taxon>Cimicomorpha</taxon>
        <taxon>Reduviidae</taxon>
        <taxon>Triatominae</taxon>
        <taxon>Panstrongylus</taxon>
    </lineage>
</organism>
<proteinExistence type="predicted"/>
<dbReference type="EMBL" id="GFTR01000539">
    <property type="protein sequence ID" value="JAW15887.1"/>
    <property type="molecule type" value="Transcribed_RNA"/>
</dbReference>
<keyword evidence="1" id="KW-0732">Signal</keyword>
<evidence type="ECO:0000256" key="1">
    <source>
        <dbReference type="SAM" id="SignalP"/>
    </source>
</evidence>
<evidence type="ECO:0000313" key="2">
    <source>
        <dbReference type="EMBL" id="JAW15887.1"/>
    </source>
</evidence>
<sequence>MQKLSCIIHILVNCFLSIARTYRTHSHTRIHCMEIVKGDSGNCTIYFAEIHGKIIYFNYSNVILVGHTSIGVLK</sequence>
<reference evidence="2" key="1">
    <citation type="journal article" date="2018" name="PLoS Negl. Trop. Dis.">
        <title>An insight into the salivary gland and fat body transcriptome of Panstrongylus lignarius (Hemiptera: Heteroptera), the main vector of Chagas disease in Peru.</title>
        <authorList>
            <person name="Nevoa J.C."/>
            <person name="Mendes M.T."/>
            <person name="da Silva M.V."/>
            <person name="Soares S.C."/>
            <person name="Oliveira C.J.F."/>
            <person name="Ribeiro J.M.C."/>
        </authorList>
    </citation>
    <scope>NUCLEOTIDE SEQUENCE</scope>
</reference>
<name>A0A224XTL5_9HEMI</name>
<dbReference type="AlphaFoldDB" id="A0A224XTL5"/>
<accession>A0A224XTL5</accession>
<feature type="chain" id="PRO_5012330065" evidence="1">
    <location>
        <begin position="22"/>
        <end position="74"/>
    </location>
</feature>
<feature type="signal peptide" evidence="1">
    <location>
        <begin position="1"/>
        <end position="21"/>
    </location>
</feature>
<protein>
    <submittedName>
        <fullName evidence="2">Putative secreted protein</fullName>
    </submittedName>
</protein>